<organism evidence="1 2">
    <name type="scientific">Eumeta variegata</name>
    <name type="common">Bagworm moth</name>
    <name type="synonym">Eumeta japonica</name>
    <dbReference type="NCBI Taxonomy" id="151549"/>
    <lineage>
        <taxon>Eukaryota</taxon>
        <taxon>Metazoa</taxon>
        <taxon>Ecdysozoa</taxon>
        <taxon>Arthropoda</taxon>
        <taxon>Hexapoda</taxon>
        <taxon>Insecta</taxon>
        <taxon>Pterygota</taxon>
        <taxon>Neoptera</taxon>
        <taxon>Endopterygota</taxon>
        <taxon>Lepidoptera</taxon>
        <taxon>Glossata</taxon>
        <taxon>Ditrysia</taxon>
        <taxon>Tineoidea</taxon>
        <taxon>Psychidae</taxon>
        <taxon>Oiketicinae</taxon>
        <taxon>Eumeta</taxon>
    </lineage>
</organism>
<dbReference type="AlphaFoldDB" id="A0A4C2AC39"/>
<evidence type="ECO:0000313" key="1">
    <source>
        <dbReference type="EMBL" id="GBP98421.1"/>
    </source>
</evidence>
<accession>A0A4C2AC39</accession>
<evidence type="ECO:0000313" key="2">
    <source>
        <dbReference type="Proteomes" id="UP000299102"/>
    </source>
</evidence>
<name>A0A4C2AC39_EUMVA</name>
<protein>
    <submittedName>
        <fullName evidence="1">Uncharacterized protein</fullName>
    </submittedName>
</protein>
<keyword evidence="2" id="KW-1185">Reference proteome</keyword>
<sequence>MAAARYSGPRRVKDKSVGEKADCLIEELASINIGTTLTQRTIKRIVYARAHKGVDSGRVVRGVTARVICHGIQVDFTAMARQ</sequence>
<proteinExistence type="predicted"/>
<comment type="caution">
    <text evidence="1">The sequence shown here is derived from an EMBL/GenBank/DDBJ whole genome shotgun (WGS) entry which is preliminary data.</text>
</comment>
<reference evidence="1 2" key="1">
    <citation type="journal article" date="2019" name="Commun. Biol.">
        <title>The bagworm genome reveals a unique fibroin gene that provides high tensile strength.</title>
        <authorList>
            <person name="Kono N."/>
            <person name="Nakamura H."/>
            <person name="Ohtoshi R."/>
            <person name="Tomita M."/>
            <person name="Numata K."/>
            <person name="Arakawa K."/>
        </authorList>
    </citation>
    <scope>NUCLEOTIDE SEQUENCE [LARGE SCALE GENOMIC DNA]</scope>
</reference>
<dbReference type="Proteomes" id="UP000299102">
    <property type="component" value="Unassembled WGS sequence"/>
</dbReference>
<dbReference type="EMBL" id="BGZK01003141">
    <property type="protein sequence ID" value="GBP98421.1"/>
    <property type="molecule type" value="Genomic_DNA"/>
</dbReference>
<gene>
    <name evidence="1" type="ORF">EVAR_70048_1</name>
</gene>